<dbReference type="PANTHER" id="PTHR43399">
    <property type="entry name" value="SUBTILISIN-RELATED"/>
    <property type="match status" value="1"/>
</dbReference>
<evidence type="ECO:0000313" key="7">
    <source>
        <dbReference type="Proteomes" id="UP000503441"/>
    </source>
</evidence>
<evidence type="ECO:0000259" key="5">
    <source>
        <dbReference type="Pfam" id="PF00082"/>
    </source>
</evidence>
<sequence length="254" mass="26332">MADGIRRSVDLGARIIVVALSDDEDSPDLRDATDYAHRSGALVVASAGNRDTTDNKEDTPRYPAAYPGALSVTALNSEGLPTYDSIHGKHIDVASPAQSVLTTATGAGDCIYAGDAPTSSFATAYVAGAAALLAQAYPHEGPDGWSYRLKATAQRPNQDSNDDQIGWGSIRPAAALSLRPDRSVRGPASPFADTTDSALPPPVTRVKLSESPSNDSSAAIAIAVGLGGIVILLTLLRRLRGRGSKPARDNSIGN</sequence>
<comment type="similarity">
    <text evidence="1 2">Belongs to the peptidase S8 family.</text>
</comment>
<evidence type="ECO:0000256" key="4">
    <source>
        <dbReference type="SAM" id="Phobius"/>
    </source>
</evidence>
<dbReference type="RefSeq" id="WP_166332085.1">
    <property type="nucleotide sequence ID" value="NZ_CP049933.1"/>
</dbReference>
<dbReference type="Pfam" id="PF00082">
    <property type="entry name" value="Peptidase_S8"/>
    <property type="match status" value="1"/>
</dbReference>
<proteinExistence type="inferred from homology"/>
<dbReference type="Proteomes" id="UP000503441">
    <property type="component" value="Chromosome"/>
</dbReference>
<gene>
    <name evidence="6" type="ORF">G7066_13605</name>
</gene>
<protein>
    <submittedName>
        <fullName evidence="6">S8 family serine peptidase</fullName>
    </submittedName>
</protein>
<feature type="domain" description="Peptidase S8/S53" evidence="5">
    <location>
        <begin position="2"/>
        <end position="168"/>
    </location>
</feature>
<organism evidence="6 7">
    <name type="scientific">Leucobacter coleopterorum</name>
    <dbReference type="NCBI Taxonomy" id="2714933"/>
    <lineage>
        <taxon>Bacteria</taxon>
        <taxon>Bacillati</taxon>
        <taxon>Actinomycetota</taxon>
        <taxon>Actinomycetes</taxon>
        <taxon>Micrococcales</taxon>
        <taxon>Microbacteriaceae</taxon>
        <taxon>Leucobacter</taxon>
    </lineage>
</organism>
<keyword evidence="4" id="KW-0472">Membrane</keyword>
<dbReference type="InterPro" id="IPR051048">
    <property type="entry name" value="Peptidase_S8/S53_subtilisin"/>
</dbReference>
<keyword evidence="7" id="KW-1185">Reference proteome</keyword>
<dbReference type="PROSITE" id="PS51892">
    <property type="entry name" value="SUBTILASE"/>
    <property type="match status" value="1"/>
</dbReference>
<dbReference type="Gene3D" id="3.40.50.200">
    <property type="entry name" value="Peptidase S8/S53 domain"/>
    <property type="match status" value="1"/>
</dbReference>
<evidence type="ECO:0000256" key="3">
    <source>
        <dbReference type="SAM" id="MobiDB-lite"/>
    </source>
</evidence>
<feature type="transmembrane region" description="Helical" evidence="4">
    <location>
        <begin position="218"/>
        <end position="236"/>
    </location>
</feature>
<evidence type="ECO:0000256" key="2">
    <source>
        <dbReference type="PROSITE-ProRule" id="PRU01240"/>
    </source>
</evidence>
<dbReference type="InterPro" id="IPR000209">
    <property type="entry name" value="Peptidase_S8/S53_dom"/>
</dbReference>
<name>A0ABX6JZV3_9MICO</name>
<dbReference type="SUPFAM" id="SSF52743">
    <property type="entry name" value="Subtilisin-like"/>
    <property type="match status" value="1"/>
</dbReference>
<keyword evidence="4" id="KW-0812">Transmembrane</keyword>
<keyword evidence="4" id="KW-1133">Transmembrane helix</keyword>
<accession>A0ABX6JZV3</accession>
<feature type="region of interest" description="Disordered" evidence="3">
    <location>
        <begin position="178"/>
        <end position="211"/>
    </location>
</feature>
<dbReference type="PANTHER" id="PTHR43399:SF4">
    <property type="entry name" value="CELL WALL-ASSOCIATED PROTEASE"/>
    <property type="match status" value="1"/>
</dbReference>
<comment type="caution">
    <text evidence="2">Lacks conserved residue(s) required for the propagation of feature annotation.</text>
</comment>
<evidence type="ECO:0000256" key="1">
    <source>
        <dbReference type="ARBA" id="ARBA00011073"/>
    </source>
</evidence>
<reference evidence="6 7" key="1">
    <citation type="submission" date="2020-03" db="EMBL/GenBank/DDBJ databases">
        <title>Leucobacter sp. nov., isolated from beetles.</title>
        <authorList>
            <person name="Hyun D.-W."/>
            <person name="Bae J.-W."/>
        </authorList>
    </citation>
    <scope>NUCLEOTIDE SEQUENCE [LARGE SCALE GENOMIC DNA]</scope>
    <source>
        <strain evidence="6 7">HDW9A</strain>
    </source>
</reference>
<dbReference type="InterPro" id="IPR036852">
    <property type="entry name" value="Peptidase_S8/S53_dom_sf"/>
</dbReference>
<evidence type="ECO:0000313" key="6">
    <source>
        <dbReference type="EMBL" id="QIM19841.1"/>
    </source>
</evidence>
<dbReference type="EMBL" id="CP049933">
    <property type="protein sequence ID" value="QIM19841.1"/>
    <property type="molecule type" value="Genomic_DNA"/>
</dbReference>